<dbReference type="EMBL" id="LHQQ01000003">
    <property type="protein sequence ID" value="KOS48608.1"/>
    <property type="molecule type" value="Genomic_DNA"/>
</dbReference>
<keyword evidence="3" id="KW-1185">Reference proteome</keyword>
<feature type="chain" id="PRO_5005819817" evidence="1">
    <location>
        <begin position="21"/>
        <end position="116"/>
    </location>
</feature>
<dbReference type="OrthoDB" id="10475064at2759"/>
<dbReference type="AlphaFoldDB" id="A0A0M8PAP6"/>
<evidence type="ECO:0000256" key="1">
    <source>
        <dbReference type="SAM" id="SignalP"/>
    </source>
</evidence>
<gene>
    <name evidence="2" type="ORF">ACN38_g330</name>
</gene>
<sequence length="116" mass="13127">MHILIDLIGLIFSWEPGVPGVPDPRLLPCEIQPRKGNLRPLGHFLYLGHLGKSGISLSFLRKECSQVLIVQGLTLAHLVPLSRYAALRLHGRCIRAINNWMIRAYQNCWFSLSFPV</sequence>
<dbReference type="Proteomes" id="UP000037696">
    <property type="component" value="Unassembled WGS sequence"/>
</dbReference>
<organism evidence="2 3">
    <name type="scientific">Penicillium nordicum</name>
    <dbReference type="NCBI Taxonomy" id="229535"/>
    <lineage>
        <taxon>Eukaryota</taxon>
        <taxon>Fungi</taxon>
        <taxon>Dikarya</taxon>
        <taxon>Ascomycota</taxon>
        <taxon>Pezizomycotina</taxon>
        <taxon>Eurotiomycetes</taxon>
        <taxon>Eurotiomycetidae</taxon>
        <taxon>Eurotiales</taxon>
        <taxon>Aspergillaceae</taxon>
        <taxon>Penicillium</taxon>
    </lineage>
</organism>
<protein>
    <submittedName>
        <fullName evidence="2">Uncharacterized protein</fullName>
    </submittedName>
</protein>
<keyword evidence="1" id="KW-0732">Signal</keyword>
<name>A0A0M8PAP6_9EURO</name>
<reference evidence="2 3" key="1">
    <citation type="submission" date="2015-08" db="EMBL/GenBank/DDBJ databases">
        <title>Genome sequencing of Penicillium nordicum.</title>
        <authorList>
            <person name="Nguyen H.D."/>
            <person name="Seifert K.A."/>
        </authorList>
    </citation>
    <scope>NUCLEOTIDE SEQUENCE [LARGE SCALE GENOMIC DNA]</scope>
    <source>
        <strain evidence="2 3">DAOMC 185683</strain>
    </source>
</reference>
<accession>A0A0M8PAP6</accession>
<comment type="caution">
    <text evidence="2">The sequence shown here is derived from an EMBL/GenBank/DDBJ whole genome shotgun (WGS) entry which is preliminary data.</text>
</comment>
<evidence type="ECO:0000313" key="2">
    <source>
        <dbReference type="EMBL" id="KOS48608.1"/>
    </source>
</evidence>
<evidence type="ECO:0000313" key="3">
    <source>
        <dbReference type="Proteomes" id="UP000037696"/>
    </source>
</evidence>
<proteinExistence type="predicted"/>
<feature type="signal peptide" evidence="1">
    <location>
        <begin position="1"/>
        <end position="20"/>
    </location>
</feature>